<dbReference type="Proteomes" id="UP001310022">
    <property type="component" value="Unassembled WGS sequence"/>
</dbReference>
<dbReference type="PANTHER" id="PTHR43751">
    <property type="entry name" value="SULFATASE"/>
    <property type="match status" value="1"/>
</dbReference>
<keyword evidence="3" id="KW-1185">Reference proteome</keyword>
<dbReference type="CDD" id="cd16145">
    <property type="entry name" value="ARS_like"/>
    <property type="match status" value="1"/>
</dbReference>
<evidence type="ECO:0000259" key="1">
    <source>
        <dbReference type="Pfam" id="PF00884"/>
    </source>
</evidence>
<organism evidence="2 3">
    <name type="scientific">Persicobacter diffluens</name>
    <dbReference type="NCBI Taxonomy" id="981"/>
    <lineage>
        <taxon>Bacteria</taxon>
        <taxon>Pseudomonadati</taxon>
        <taxon>Bacteroidota</taxon>
        <taxon>Cytophagia</taxon>
        <taxon>Cytophagales</taxon>
        <taxon>Persicobacteraceae</taxon>
        <taxon>Persicobacter</taxon>
    </lineage>
</organism>
<feature type="domain" description="Sulfatase N-terminal" evidence="1">
    <location>
        <begin position="25"/>
        <end position="361"/>
    </location>
</feature>
<dbReference type="RefSeq" id="WP_338239432.1">
    <property type="nucleotide sequence ID" value="NZ_BQKE01000005.1"/>
</dbReference>
<dbReference type="SUPFAM" id="SSF53649">
    <property type="entry name" value="Alkaline phosphatase-like"/>
    <property type="match status" value="1"/>
</dbReference>
<protein>
    <submittedName>
        <fullName evidence="2">N-acetylgalactosamine-6-sulfatase</fullName>
    </submittedName>
</protein>
<dbReference type="Pfam" id="PF00884">
    <property type="entry name" value="Sulfatase"/>
    <property type="match status" value="1"/>
</dbReference>
<reference evidence="2 3" key="1">
    <citation type="submission" date="2021-12" db="EMBL/GenBank/DDBJ databases">
        <title>Genome sequencing of bacteria with rrn-lacking chromosome and rrn-plasmid.</title>
        <authorList>
            <person name="Anda M."/>
            <person name="Iwasaki W."/>
        </authorList>
    </citation>
    <scope>NUCLEOTIDE SEQUENCE [LARGE SCALE GENOMIC DNA]</scope>
    <source>
        <strain evidence="2 3">NBRC 15940</strain>
    </source>
</reference>
<name>A0AAN4W4Y7_9BACT</name>
<dbReference type="InterPro" id="IPR052701">
    <property type="entry name" value="GAG_Ulvan_Degrading_Sulfatases"/>
</dbReference>
<comment type="caution">
    <text evidence="2">The sequence shown here is derived from an EMBL/GenBank/DDBJ whole genome shotgun (WGS) entry which is preliminary data.</text>
</comment>
<dbReference type="InterPro" id="IPR017850">
    <property type="entry name" value="Alkaline_phosphatase_core_sf"/>
</dbReference>
<sequence>MKKLIWLILGIAACNPKVNTSEERPNIILILADDMGYGDLGCYGQEKFRTPHIDQLAAEGIQFMDHYAGSTVCAPSRSVLMTGMHTGHTTVRGNVDNPNGAGQLPLQSTDTTIAYYLKKAGYATAAFGKWGLGNPETTGSPLRHGFDQFYGYYDQVLAHNSYPEFLYRNDQKEYLNNKVGYLSKEEWHKGLGSVSLEKNEYSGDLIFNEMLQYIETNKDRPFFIYHPTTIPHDNGEAPLGQRFEVPKADQYQKENWPQDEKTYAALVEYLDGQVGTLTQKLEQLGIADNTIIIFTSDNGPLATTHIDSNGPLKGGKRDMYEGGLRIPLIVKWPGKIKEGIQSNHASAFWDFLPTLCEIAGVQDYQPNDGISFLPTLLGKKQPVHDYLYWEFHWWNPSRKAVRIGDWKAVWNHPEEDVELYDLSQDIGEANNVAQQHQDIVAKAQKIMEEASVESPYF</sequence>
<accession>A0AAN4W4Y7</accession>
<gene>
    <name evidence="2" type="primary">aslA_2</name>
    <name evidence="2" type="ORF">PEDI_49190</name>
</gene>
<dbReference type="Gene3D" id="3.40.720.10">
    <property type="entry name" value="Alkaline Phosphatase, subunit A"/>
    <property type="match status" value="1"/>
</dbReference>
<dbReference type="PANTHER" id="PTHR43751:SF3">
    <property type="entry name" value="SULFATASE N-TERMINAL DOMAIN-CONTAINING PROTEIN"/>
    <property type="match status" value="1"/>
</dbReference>
<dbReference type="InterPro" id="IPR000917">
    <property type="entry name" value="Sulfatase_N"/>
</dbReference>
<dbReference type="Gene3D" id="3.30.1120.10">
    <property type="match status" value="1"/>
</dbReference>
<evidence type="ECO:0000313" key="3">
    <source>
        <dbReference type="Proteomes" id="UP001310022"/>
    </source>
</evidence>
<dbReference type="EMBL" id="BQKE01000005">
    <property type="protein sequence ID" value="GJM64367.1"/>
    <property type="molecule type" value="Genomic_DNA"/>
</dbReference>
<evidence type="ECO:0000313" key="2">
    <source>
        <dbReference type="EMBL" id="GJM64367.1"/>
    </source>
</evidence>
<proteinExistence type="predicted"/>
<dbReference type="AlphaFoldDB" id="A0AAN4W4Y7"/>